<evidence type="ECO:0000256" key="8">
    <source>
        <dbReference type="ARBA" id="ARBA00023125"/>
    </source>
</evidence>
<dbReference type="PROSITE" id="PS51413">
    <property type="entry name" value="DBINO"/>
    <property type="match status" value="1"/>
</dbReference>
<sequence>MASGQGGRPEAGASGSSGLAKPLYLQRLERSLRLDSFLRQTAAIFNGDITTSDESDDSDGGLGTGLSLDPPTQHTALTVKSEPCEEEDGLEEKPLNGVLLQGKDQKADNASLYNFSKLKKNRKWLKTILLSSIRASSTLTGSFTNTNTTALDSSLLMIPSMSSSATCWARGRRKSKMRRNSRIFAKFSHDAPLPVVKKKHLTIEQLNARRRKVWLTIAKKEIPKTFKQKTSAKNLVLTNAKKLAHQCMREVRRAAIQAQKNCKETLPRARRLTKEMMLYWKKYDKVEKEHRKRAEKEALEQRKLDEEMKEAKRQQRKLNFLITQTELYAHFMGGKASMGGPEGDTAQVEILRKLEDSAGLRQIDIGGGVMVKMGQEDYDSSYYKSQAMRNAKEAYQIHQERTRMFDEEAKDSRCASLHAVVGPSSGSGFGESYSLANPSIHAGEEIPQPAMFDGKLKGYQLKGMNWLANLYEQGINGILADEMGLGKTVQSIALLAHLAEKDNIWGPFLIISPASTLNNWHQEFTRFVPSFKVLPYWGNPHDRKVIRKFWSQKTLYTRNAPFHVVITSYQLVVQDVKYFQRVKWQYMVLDEAQALKSSTSVRWKILLQFQCRNRLLLTGTPIQNTMAELWALLHFIMPTLFDSHDEFNEWFSRDIESHAENKSAIDENQLSRLHMILKPFMLRRIKKDVENELSDKIEILTYCQLTSRQRLLYQALRNKISIEDLLQSSMGSSQLSHNTTSSLMNLVMQFRKVCNHPDLFERQETRSPYHMFLKPYVMSKFLYRHGLIHACNQSKNKLLQVLLSPFSPNHIQQSLFHRKGDDKGSCFSFLRFIDVSPAEMSNLMLQGTLVRWLALFLSLKAAYRLHHQRLFGLEEEEEGLILWLNRPTNFPNMQTSPVLQDLVFTALRPGMMGHTDVMIHCRSSATSTMRPCQRTPPPKFLLAATPRVTAVPMERYCDDRSAEYEWRVTRGGGGAVFKQCFLYGSPELASEWRVRSNSFYPQCPGGVMALYPRHGWSYIRIPDKESLITDSGKLHTLDILLSRLKNQGHRVLIYSQMTRMIDLLEGRQPDGRDDWKERGERRGGGERGRWEWQGALGLENLQETTEYMVYRKHIYMRLDGSSKISERRDMVADFQSRTDIFVFLLSTRAGGLGINLTAADTVIFYDSDWNPTVDQQAMDRAHRLGQTKQVTVYRLICQGSIEERILQRAKEKSEIQRVVISGGNFKPDTLKPKEVVSLLLDDDELEKKLRQRQDEKKQLEECSKVKERKRKREKYAEKVQFNTTSRSLRVVERRDRMYNSNLSADGDDSFISMDMDSAMPSPFSEISLSSELQPGSLPPDADADESSSDMLVIVDDPVSSAHQSRATNSPSSVSGSASDNMNGVSASDAVSPGRGRSGRSRGRPKGSGGGTKSGGKGRGRKSTAGSAAAMAGAMAGAAAASAAAFAAYGYSVSKAGLAASSPLQPSLGRSGTSPAFNPSRSSSPQARGGASTPSPHKQLAPSHQHHSSSSSSHGAVRKGKGPAGPGAR</sequence>
<gene>
    <name evidence="17" type="ORF">KUDE01_013927</name>
</gene>
<comment type="domain">
    <text evidence="11">The DBINO region is involved in binding to DNA.</text>
</comment>
<dbReference type="PANTHER" id="PTHR45685:SF2">
    <property type="entry name" value="CHROMATIN-REMODELING ATPASE INO80"/>
    <property type="match status" value="1"/>
</dbReference>
<feature type="domain" description="DBINO" evidence="16">
    <location>
        <begin position="213"/>
        <end position="338"/>
    </location>
</feature>
<dbReference type="PROSITE" id="PS51192">
    <property type="entry name" value="HELICASE_ATP_BIND_1"/>
    <property type="match status" value="1"/>
</dbReference>
<feature type="coiled-coil region" evidence="12">
    <location>
        <begin position="294"/>
        <end position="324"/>
    </location>
</feature>
<keyword evidence="12" id="KW-0175">Coiled coil</keyword>
<keyword evidence="9 11" id="KW-0234">DNA repair</keyword>
<dbReference type="PROSITE" id="PS51194">
    <property type="entry name" value="HELICASE_CTER"/>
    <property type="match status" value="1"/>
</dbReference>
<feature type="region of interest" description="Disordered" evidence="13">
    <location>
        <begin position="49"/>
        <end position="73"/>
    </location>
</feature>
<dbReference type="InterPro" id="IPR027417">
    <property type="entry name" value="P-loop_NTPase"/>
</dbReference>
<dbReference type="GO" id="GO:0006351">
    <property type="term" value="P:DNA-templated transcription"/>
    <property type="evidence" value="ECO:0007669"/>
    <property type="project" value="InterPro"/>
</dbReference>
<evidence type="ECO:0000256" key="11">
    <source>
        <dbReference type="RuleBase" id="RU368001"/>
    </source>
</evidence>
<evidence type="ECO:0000256" key="3">
    <source>
        <dbReference type="ARBA" id="ARBA00019805"/>
    </source>
</evidence>
<keyword evidence="10" id="KW-0539">Nucleus</keyword>
<comment type="similarity">
    <text evidence="2 11">Belongs to the SNF2/RAD54 helicase family.</text>
</comment>
<dbReference type="PANTHER" id="PTHR45685">
    <property type="entry name" value="HELICASE SRCAP-RELATED"/>
    <property type="match status" value="1"/>
</dbReference>
<evidence type="ECO:0000313" key="17">
    <source>
        <dbReference type="EMBL" id="KAK1889250.1"/>
    </source>
</evidence>
<accession>A0AAD9F860</accession>
<evidence type="ECO:0000256" key="9">
    <source>
        <dbReference type="ARBA" id="ARBA00023204"/>
    </source>
</evidence>
<dbReference type="GO" id="GO:0042393">
    <property type="term" value="F:histone binding"/>
    <property type="evidence" value="ECO:0007669"/>
    <property type="project" value="TreeGrafter"/>
</dbReference>
<dbReference type="InterPro" id="IPR020838">
    <property type="entry name" value="DBINO"/>
</dbReference>
<dbReference type="FunFam" id="3.40.50.10810:FF:000006">
    <property type="entry name" value="Putative DNA helicase INO80"/>
    <property type="match status" value="1"/>
</dbReference>
<feature type="compositionally biased region" description="Gly residues" evidence="13">
    <location>
        <begin position="1405"/>
        <end position="1414"/>
    </location>
</feature>
<keyword evidence="7 11" id="KW-0067">ATP-binding</keyword>
<dbReference type="GO" id="GO:0060255">
    <property type="term" value="P:regulation of macromolecule metabolic process"/>
    <property type="evidence" value="ECO:0007669"/>
    <property type="project" value="UniProtKB-ARBA"/>
</dbReference>
<dbReference type="InterPro" id="IPR038718">
    <property type="entry name" value="SNF2-like_sf"/>
</dbReference>
<keyword evidence="6 11" id="KW-0378">Hydrolase</keyword>
<dbReference type="SMART" id="SM00487">
    <property type="entry name" value="DEXDc"/>
    <property type="match status" value="1"/>
</dbReference>
<keyword evidence="5 11" id="KW-0227">DNA damage</keyword>
<dbReference type="GO" id="GO:0006281">
    <property type="term" value="P:DNA repair"/>
    <property type="evidence" value="ECO:0007669"/>
    <property type="project" value="UniProtKB-UniRule"/>
</dbReference>
<comment type="caution">
    <text evidence="17">The sequence shown here is derived from an EMBL/GenBank/DDBJ whole genome shotgun (WGS) entry which is preliminary data.</text>
</comment>
<dbReference type="Gene3D" id="3.40.50.300">
    <property type="entry name" value="P-loop containing nucleotide triphosphate hydrolases"/>
    <property type="match status" value="1"/>
</dbReference>
<comment type="subunit">
    <text evidence="11">Component of the INO80 chromatin-remodeling complex.</text>
</comment>
<dbReference type="InterPro" id="IPR001650">
    <property type="entry name" value="Helicase_C-like"/>
</dbReference>
<evidence type="ECO:0000256" key="10">
    <source>
        <dbReference type="ARBA" id="ARBA00023242"/>
    </source>
</evidence>
<organism evidence="17 18">
    <name type="scientific">Dissostichus eleginoides</name>
    <name type="common">Patagonian toothfish</name>
    <name type="synonym">Dissostichus amissus</name>
    <dbReference type="NCBI Taxonomy" id="100907"/>
    <lineage>
        <taxon>Eukaryota</taxon>
        <taxon>Metazoa</taxon>
        <taxon>Chordata</taxon>
        <taxon>Craniata</taxon>
        <taxon>Vertebrata</taxon>
        <taxon>Euteleostomi</taxon>
        <taxon>Actinopterygii</taxon>
        <taxon>Neopterygii</taxon>
        <taxon>Teleostei</taxon>
        <taxon>Neoteleostei</taxon>
        <taxon>Acanthomorphata</taxon>
        <taxon>Eupercaria</taxon>
        <taxon>Perciformes</taxon>
        <taxon>Notothenioidei</taxon>
        <taxon>Nototheniidae</taxon>
        <taxon>Dissostichus</taxon>
    </lineage>
</organism>
<feature type="compositionally biased region" description="Polar residues" evidence="13">
    <location>
        <begin position="1360"/>
        <end position="1385"/>
    </location>
</feature>
<evidence type="ECO:0000256" key="2">
    <source>
        <dbReference type="ARBA" id="ARBA00007025"/>
    </source>
</evidence>
<protein>
    <recommendedName>
        <fullName evidence="3 11">Chromatin-remodeling ATPase INO80</fullName>
        <ecNumber evidence="11">3.6.4.-</ecNumber>
    </recommendedName>
</protein>
<evidence type="ECO:0000256" key="1">
    <source>
        <dbReference type="ARBA" id="ARBA00004123"/>
    </source>
</evidence>
<dbReference type="InterPro" id="IPR014001">
    <property type="entry name" value="Helicase_ATP-bd"/>
</dbReference>
<dbReference type="CDD" id="cd18002">
    <property type="entry name" value="DEXQc_INO80"/>
    <property type="match status" value="1"/>
</dbReference>
<dbReference type="Pfam" id="PF00271">
    <property type="entry name" value="Helicase_C"/>
    <property type="match status" value="1"/>
</dbReference>
<evidence type="ECO:0000313" key="18">
    <source>
        <dbReference type="Proteomes" id="UP001228049"/>
    </source>
</evidence>
<evidence type="ECO:0000256" key="12">
    <source>
        <dbReference type="SAM" id="Coils"/>
    </source>
</evidence>
<name>A0AAD9F860_DISEL</name>
<dbReference type="GO" id="GO:0003677">
    <property type="term" value="F:DNA binding"/>
    <property type="evidence" value="ECO:0007669"/>
    <property type="project" value="UniProtKB-UniRule"/>
</dbReference>
<dbReference type="InterPro" id="IPR000330">
    <property type="entry name" value="SNF2_N"/>
</dbReference>
<feature type="region of interest" description="Disordered" evidence="13">
    <location>
        <begin position="1358"/>
        <end position="1433"/>
    </location>
</feature>
<evidence type="ECO:0000259" key="15">
    <source>
        <dbReference type="PROSITE" id="PS51194"/>
    </source>
</evidence>
<comment type="function">
    <text evidence="11">ATPase component of the INO80 complex which remodels chromatin by shifting nucleosomes and is involved in DNA repair.</text>
</comment>
<dbReference type="InterPro" id="IPR031047">
    <property type="entry name" value="DEXQc_INO80"/>
</dbReference>
<dbReference type="EMBL" id="JASDAP010000017">
    <property type="protein sequence ID" value="KAK1889250.1"/>
    <property type="molecule type" value="Genomic_DNA"/>
</dbReference>
<feature type="domain" description="Helicase C-terminal" evidence="15">
    <location>
        <begin position="1036"/>
        <end position="1231"/>
    </location>
</feature>
<dbReference type="GO" id="GO:0005524">
    <property type="term" value="F:ATP binding"/>
    <property type="evidence" value="ECO:0007669"/>
    <property type="project" value="UniProtKB-UniRule"/>
</dbReference>
<feature type="region of interest" description="Disordered" evidence="13">
    <location>
        <begin position="1460"/>
        <end position="1528"/>
    </location>
</feature>
<dbReference type="GO" id="GO:0140658">
    <property type="term" value="F:ATP-dependent chromatin remodeler activity"/>
    <property type="evidence" value="ECO:0007669"/>
    <property type="project" value="InterPro"/>
</dbReference>
<dbReference type="CDD" id="cd18793">
    <property type="entry name" value="SF2_C_SNF"/>
    <property type="match status" value="1"/>
</dbReference>
<dbReference type="SMART" id="SM00490">
    <property type="entry name" value="HELICc"/>
    <property type="match status" value="1"/>
</dbReference>
<dbReference type="Proteomes" id="UP001228049">
    <property type="component" value="Unassembled WGS sequence"/>
</dbReference>
<feature type="compositionally biased region" description="Polar residues" evidence="13">
    <location>
        <begin position="1324"/>
        <end position="1333"/>
    </location>
</feature>
<feature type="coiled-coil region" evidence="12">
    <location>
        <begin position="1242"/>
        <end position="1272"/>
    </location>
</feature>
<comment type="catalytic activity">
    <reaction evidence="11">
        <text>ATP + H2O = ADP + phosphate + H(+)</text>
        <dbReference type="Rhea" id="RHEA:13065"/>
        <dbReference type="ChEBI" id="CHEBI:15377"/>
        <dbReference type="ChEBI" id="CHEBI:15378"/>
        <dbReference type="ChEBI" id="CHEBI:30616"/>
        <dbReference type="ChEBI" id="CHEBI:43474"/>
        <dbReference type="ChEBI" id="CHEBI:456216"/>
    </reaction>
</comment>
<comment type="subcellular location">
    <subcellularLocation>
        <location evidence="1 11">Nucleus</location>
    </subcellularLocation>
</comment>
<feature type="domain" description="Helicase ATP-binding" evidence="14">
    <location>
        <begin position="468"/>
        <end position="639"/>
    </location>
</feature>
<dbReference type="EC" id="3.6.4.-" evidence="11"/>
<keyword evidence="18" id="KW-1185">Reference proteome</keyword>
<reference evidence="17" key="1">
    <citation type="submission" date="2023-04" db="EMBL/GenBank/DDBJ databases">
        <title>Chromosome-level genome of Chaenocephalus aceratus.</title>
        <authorList>
            <person name="Park H."/>
        </authorList>
    </citation>
    <scope>NUCLEOTIDE SEQUENCE</scope>
    <source>
        <strain evidence="17">DE</strain>
        <tissue evidence="17">Muscle</tissue>
    </source>
</reference>
<dbReference type="InterPro" id="IPR050520">
    <property type="entry name" value="INO80/SWR1_helicase"/>
</dbReference>
<feature type="region of interest" description="Disordered" evidence="13">
    <location>
        <begin position="1303"/>
        <end position="1346"/>
    </location>
</feature>
<evidence type="ECO:0000256" key="7">
    <source>
        <dbReference type="ARBA" id="ARBA00022840"/>
    </source>
</evidence>
<dbReference type="InterPro" id="IPR049730">
    <property type="entry name" value="SNF2/RAD54-like_C"/>
</dbReference>
<dbReference type="SUPFAM" id="SSF52540">
    <property type="entry name" value="P-loop containing nucleoside triphosphate hydrolases"/>
    <property type="match status" value="2"/>
</dbReference>
<proteinExistence type="inferred from homology"/>
<evidence type="ECO:0000259" key="16">
    <source>
        <dbReference type="PROSITE" id="PS51413"/>
    </source>
</evidence>
<dbReference type="GO" id="GO:0016887">
    <property type="term" value="F:ATP hydrolysis activity"/>
    <property type="evidence" value="ECO:0007669"/>
    <property type="project" value="TreeGrafter"/>
</dbReference>
<dbReference type="GO" id="GO:0031011">
    <property type="term" value="C:Ino80 complex"/>
    <property type="evidence" value="ECO:0007669"/>
    <property type="project" value="UniProtKB-UniRule"/>
</dbReference>
<keyword evidence="8 11" id="KW-0238">DNA-binding</keyword>
<evidence type="ECO:0000256" key="6">
    <source>
        <dbReference type="ARBA" id="ARBA00022801"/>
    </source>
</evidence>
<feature type="compositionally biased region" description="Low complexity" evidence="13">
    <location>
        <begin position="1422"/>
        <end position="1433"/>
    </location>
</feature>
<dbReference type="FunFam" id="3.40.50.300:FF:003788">
    <property type="entry name" value="INO80 complex subunit"/>
    <property type="match status" value="1"/>
</dbReference>
<keyword evidence="4" id="KW-0547">Nucleotide-binding</keyword>
<feature type="compositionally biased region" description="Polar residues" evidence="13">
    <location>
        <begin position="1461"/>
        <end position="1495"/>
    </location>
</feature>
<dbReference type="Gene3D" id="3.40.50.10810">
    <property type="entry name" value="Tandem AAA-ATPase domain"/>
    <property type="match status" value="1"/>
</dbReference>
<evidence type="ECO:0000256" key="5">
    <source>
        <dbReference type="ARBA" id="ARBA00022763"/>
    </source>
</evidence>
<evidence type="ECO:0000259" key="14">
    <source>
        <dbReference type="PROSITE" id="PS51192"/>
    </source>
</evidence>
<dbReference type="Pfam" id="PF00176">
    <property type="entry name" value="SNF2-rel_dom"/>
    <property type="match status" value="1"/>
</dbReference>
<dbReference type="Pfam" id="PF13892">
    <property type="entry name" value="DBINO"/>
    <property type="match status" value="1"/>
</dbReference>
<evidence type="ECO:0000256" key="13">
    <source>
        <dbReference type="SAM" id="MobiDB-lite"/>
    </source>
</evidence>
<evidence type="ECO:0000256" key="4">
    <source>
        <dbReference type="ARBA" id="ARBA00022741"/>
    </source>
</evidence>